<evidence type="ECO:0000313" key="1">
    <source>
        <dbReference type="EMBL" id="PPK82510.1"/>
    </source>
</evidence>
<dbReference type="RefSeq" id="WP_104435032.1">
    <property type="nucleotide sequence ID" value="NZ_PTJA01000002.1"/>
</dbReference>
<proteinExistence type="predicted"/>
<evidence type="ECO:0008006" key="3">
    <source>
        <dbReference type="Google" id="ProtNLM"/>
    </source>
</evidence>
<comment type="caution">
    <text evidence="1">The sequence shown here is derived from an EMBL/GenBank/DDBJ whole genome shotgun (WGS) entry which is preliminary data.</text>
</comment>
<evidence type="ECO:0000313" key="2">
    <source>
        <dbReference type="Proteomes" id="UP000237749"/>
    </source>
</evidence>
<dbReference type="AlphaFoldDB" id="A0A2S6HWX9"/>
<keyword evidence="2" id="KW-1185">Reference proteome</keyword>
<organism evidence="1 2">
    <name type="scientific">Lacrimispora xylanisolvens</name>
    <dbReference type="NCBI Taxonomy" id="384636"/>
    <lineage>
        <taxon>Bacteria</taxon>
        <taxon>Bacillati</taxon>
        <taxon>Bacillota</taxon>
        <taxon>Clostridia</taxon>
        <taxon>Lachnospirales</taxon>
        <taxon>Lachnospiraceae</taxon>
        <taxon>Lacrimispora</taxon>
    </lineage>
</organism>
<name>A0A2S6HWX9_9FIRM</name>
<sequence>MIIKNSNSMIDFKSRFRTQNVQFNNVINRINTNARQKKPDFDIVKISLEAIQSQETEKKDTTKLIDYKNSPISGNRTEAEWAESSLTMQRDGINSIKDELEYQMKQLDTTLSKIDQYEKIANGDSSQTNNSVISQKRAAELVDKYKDSIRTDFSEVIDTYVSFYNDWINTYDKYSNGLASKVMGNVLQDISAKSLGLSDLSGDPAEIKAALNGASEKLKDISQLIEDNFYQASGKKMMERTSSESLIGMNRLDLENALIEMVTINKDTEFTGQTLKINDSFK</sequence>
<gene>
    <name evidence="1" type="ORF">BXY41_102199</name>
</gene>
<protein>
    <recommendedName>
        <fullName evidence="3">Flagellin</fullName>
    </recommendedName>
</protein>
<dbReference type="Proteomes" id="UP000237749">
    <property type="component" value="Unassembled WGS sequence"/>
</dbReference>
<reference evidence="1 2" key="1">
    <citation type="submission" date="2018-02" db="EMBL/GenBank/DDBJ databases">
        <title>Genomic Encyclopedia of Archaeal and Bacterial Type Strains, Phase II (KMG-II): from individual species to whole genera.</title>
        <authorList>
            <person name="Goeker M."/>
        </authorList>
    </citation>
    <scope>NUCLEOTIDE SEQUENCE [LARGE SCALE GENOMIC DNA]</scope>
    <source>
        <strain evidence="1 2">DSM 3808</strain>
    </source>
</reference>
<accession>A0A2S6HWX9</accession>
<dbReference type="EMBL" id="PTJA01000002">
    <property type="protein sequence ID" value="PPK82510.1"/>
    <property type="molecule type" value="Genomic_DNA"/>
</dbReference>